<keyword evidence="1 3" id="KW-0238">DNA-binding</keyword>
<comment type="function">
    <text evidence="3">With LigD forms a non-homologous end joining (NHEJ) DNA repair enzyme, which repairs dsDNA breaks with reduced fidelity. Binds linear dsDNA with 5'- and 3'- overhangs but not closed circular dsDNA nor ssDNA. Recruits and stimulates the ligase activity of LigD.</text>
</comment>
<dbReference type="InterPro" id="IPR009187">
    <property type="entry name" value="Prok_Ku"/>
</dbReference>
<dbReference type="InterPro" id="IPR016194">
    <property type="entry name" value="SPOC-like_C_dom_sf"/>
</dbReference>
<evidence type="ECO:0000256" key="1">
    <source>
        <dbReference type="ARBA" id="ARBA00023125"/>
    </source>
</evidence>
<organism evidence="6 7">
    <name type="scientific">Sporomusa malonica</name>
    <dbReference type="NCBI Taxonomy" id="112901"/>
    <lineage>
        <taxon>Bacteria</taxon>
        <taxon>Bacillati</taxon>
        <taxon>Bacillota</taxon>
        <taxon>Negativicutes</taxon>
        <taxon>Selenomonadales</taxon>
        <taxon>Sporomusaceae</taxon>
        <taxon>Sporomusa</taxon>
    </lineage>
</organism>
<dbReference type="EMBL" id="FWXI01000017">
    <property type="protein sequence ID" value="SMC99055.1"/>
    <property type="molecule type" value="Genomic_DNA"/>
</dbReference>
<dbReference type="Pfam" id="PF02735">
    <property type="entry name" value="Ku"/>
    <property type="match status" value="1"/>
</dbReference>
<proteinExistence type="inferred from homology"/>
<protein>
    <recommendedName>
        <fullName evidence="3">Non-homologous end joining protein Ku</fullName>
    </recommendedName>
</protein>
<dbReference type="GO" id="GO:0006310">
    <property type="term" value="P:DNA recombination"/>
    <property type="evidence" value="ECO:0007669"/>
    <property type="project" value="UniProtKB-KW"/>
</dbReference>
<feature type="region of interest" description="Disordered" evidence="4">
    <location>
        <begin position="257"/>
        <end position="287"/>
    </location>
</feature>
<feature type="compositionally biased region" description="Basic and acidic residues" evidence="4">
    <location>
        <begin position="270"/>
        <end position="279"/>
    </location>
</feature>
<evidence type="ECO:0000256" key="4">
    <source>
        <dbReference type="SAM" id="MobiDB-lite"/>
    </source>
</evidence>
<comment type="subunit">
    <text evidence="3">Homodimer. Interacts with LigD.</text>
</comment>
<keyword evidence="7" id="KW-1185">Reference proteome</keyword>
<dbReference type="PANTHER" id="PTHR41251">
    <property type="entry name" value="NON-HOMOLOGOUS END JOINING PROTEIN KU"/>
    <property type="match status" value="1"/>
</dbReference>
<evidence type="ECO:0000313" key="6">
    <source>
        <dbReference type="EMBL" id="SMC99055.1"/>
    </source>
</evidence>
<dbReference type="InterPro" id="IPR006164">
    <property type="entry name" value="DNA_bd_Ku70/Ku80"/>
</dbReference>
<dbReference type="SMART" id="SM00559">
    <property type="entry name" value="Ku78"/>
    <property type="match status" value="1"/>
</dbReference>
<evidence type="ECO:0000259" key="5">
    <source>
        <dbReference type="SMART" id="SM00559"/>
    </source>
</evidence>
<keyword evidence="2 3" id="KW-0233">DNA recombination</keyword>
<keyword evidence="3" id="KW-0227">DNA damage</keyword>
<dbReference type="GO" id="GO:0003690">
    <property type="term" value="F:double-stranded DNA binding"/>
    <property type="evidence" value="ECO:0007669"/>
    <property type="project" value="UniProtKB-UniRule"/>
</dbReference>
<dbReference type="HAMAP" id="MF_01875">
    <property type="entry name" value="Prokaryotic_Ku"/>
    <property type="match status" value="1"/>
</dbReference>
<dbReference type="SUPFAM" id="SSF100939">
    <property type="entry name" value="SPOC domain-like"/>
    <property type="match status" value="1"/>
</dbReference>
<evidence type="ECO:0000256" key="3">
    <source>
        <dbReference type="HAMAP-Rule" id="MF_01875"/>
    </source>
</evidence>
<dbReference type="AlphaFoldDB" id="A0A1W2DNH1"/>
<dbReference type="CDD" id="cd00789">
    <property type="entry name" value="KU_like"/>
    <property type="match status" value="1"/>
</dbReference>
<dbReference type="RefSeq" id="WP_084577181.1">
    <property type="nucleotide sequence ID" value="NZ_CP155572.1"/>
</dbReference>
<dbReference type="STRING" id="112901.SAMN04488500_11710"/>
<dbReference type="Gene3D" id="2.40.290.10">
    <property type="match status" value="1"/>
</dbReference>
<gene>
    <name evidence="3" type="primary">ku</name>
    <name evidence="6" type="ORF">SAMN04488500_11710</name>
</gene>
<name>A0A1W2DNH1_9FIRM</name>
<accession>A0A1W2DNH1</accession>
<dbReference type="Proteomes" id="UP000192738">
    <property type="component" value="Unassembled WGS sequence"/>
</dbReference>
<evidence type="ECO:0000256" key="2">
    <source>
        <dbReference type="ARBA" id="ARBA00023172"/>
    </source>
</evidence>
<keyword evidence="3" id="KW-0234">DNA repair</keyword>
<sequence>MPRPMWSGSISFGLINIPVKLYNAVKKKSIQFNQLRKSDGCRIRLKKVCPSDGAEVPTDNIVKGYEISPEQYVVVTSDDLEAIQPKNARTIAIEDFVQLDQIDPLYYDSCYYLTPDKGAGKAYSLLLAAMQKTGKVAIARVVMRNKEYLTAIRSAGKALALSTMHFADEVLAVDQLEELPLEVPEADKRELAMAEQLIESLSTEFEPAKYHDQYHQQVLDMLEKKAEGQTVISQPEIKEGGKVIDLMAALEASISAIKDKNSGGKRTKPNKAEKPVAADRRKKASAQ</sequence>
<reference evidence="6 7" key="1">
    <citation type="submission" date="2017-04" db="EMBL/GenBank/DDBJ databases">
        <authorList>
            <person name="Afonso C.L."/>
            <person name="Miller P.J."/>
            <person name="Scott M.A."/>
            <person name="Spackman E."/>
            <person name="Goraichik I."/>
            <person name="Dimitrov K.M."/>
            <person name="Suarez D.L."/>
            <person name="Swayne D.E."/>
        </authorList>
    </citation>
    <scope>NUCLEOTIDE SEQUENCE [LARGE SCALE GENOMIC DNA]</scope>
    <source>
        <strain evidence="6 7">DSM 5090</strain>
    </source>
</reference>
<feature type="domain" description="Ku" evidence="5">
    <location>
        <begin position="53"/>
        <end position="181"/>
    </location>
</feature>
<comment type="similarity">
    <text evidence="3">Belongs to the prokaryotic Ku family.</text>
</comment>
<evidence type="ECO:0000313" key="7">
    <source>
        <dbReference type="Proteomes" id="UP000192738"/>
    </source>
</evidence>
<dbReference type="GO" id="GO:0006303">
    <property type="term" value="P:double-strand break repair via nonhomologous end joining"/>
    <property type="evidence" value="ECO:0007669"/>
    <property type="project" value="UniProtKB-UniRule"/>
</dbReference>
<dbReference type="PIRSF" id="PIRSF006493">
    <property type="entry name" value="Prok_Ku"/>
    <property type="match status" value="1"/>
</dbReference>
<dbReference type="OrthoDB" id="9795084at2"/>
<dbReference type="NCBIfam" id="TIGR02772">
    <property type="entry name" value="Ku_bact"/>
    <property type="match status" value="1"/>
</dbReference>
<dbReference type="FunFam" id="2.40.290.10:FF:000004">
    <property type="entry name" value="Non-homologous end joining protein Ku"/>
    <property type="match status" value="1"/>
</dbReference>
<dbReference type="PANTHER" id="PTHR41251:SF1">
    <property type="entry name" value="NON-HOMOLOGOUS END JOINING PROTEIN KU"/>
    <property type="match status" value="1"/>
</dbReference>